<dbReference type="Proteomes" id="UP001144978">
    <property type="component" value="Unassembled WGS sequence"/>
</dbReference>
<organism evidence="1 2">
    <name type="scientific">Trametes sanguinea</name>
    <dbReference type="NCBI Taxonomy" id="158606"/>
    <lineage>
        <taxon>Eukaryota</taxon>
        <taxon>Fungi</taxon>
        <taxon>Dikarya</taxon>
        <taxon>Basidiomycota</taxon>
        <taxon>Agaricomycotina</taxon>
        <taxon>Agaricomycetes</taxon>
        <taxon>Polyporales</taxon>
        <taxon>Polyporaceae</taxon>
        <taxon>Trametes</taxon>
    </lineage>
</organism>
<comment type="caution">
    <text evidence="1">The sequence shown here is derived from an EMBL/GenBank/DDBJ whole genome shotgun (WGS) entry which is preliminary data.</text>
</comment>
<evidence type="ECO:0000313" key="2">
    <source>
        <dbReference type="Proteomes" id="UP001144978"/>
    </source>
</evidence>
<reference evidence="1" key="1">
    <citation type="submission" date="2022-08" db="EMBL/GenBank/DDBJ databases">
        <title>Genome Sequence of Pycnoporus sanguineus.</title>
        <authorList>
            <person name="Buettner E."/>
        </authorList>
    </citation>
    <scope>NUCLEOTIDE SEQUENCE</scope>
    <source>
        <strain evidence="1">CG-C14</strain>
    </source>
</reference>
<accession>A0ACC1P9S0</accession>
<sequence>MGVNDGGAPSSSPSPREFSPLASNHAQRVEAPAPAADHPGPGREVQVAEAGEGGETGAEMGEVERGMLLAALERAWLGCNSCAQLGLICTITSCLVSPSRRPVIPKRVSRTSLSEPFDDRYPAYVCTYICARATQAGGLLQRGATRAPTRLAGEGWMMCRTTSLRSAKGVGMAM</sequence>
<evidence type="ECO:0000313" key="1">
    <source>
        <dbReference type="EMBL" id="KAJ2987914.1"/>
    </source>
</evidence>
<proteinExistence type="predicted"/>
<keyword evidence="2" id="KW-1185">Reference proteome</keyword>
<name>A0ACC1P9S0_9APHY</name>
<protein>
    <submittedName>
        <fullName evidence="1">Uncharacterized protein</fullName>
    </submittedName>
</protein>
<gene>
    <name evidence="1" type="ORF">NUW54_g9284</name>
</gene>
<dbReference type="EMBL" id="JANSHE010003059">
    <property type="protein sequence ID" value="KAJ2987914.1"/>
    <property type="molecule type" value="Genomic_DNA"/>
</dbReference>